<dbReference type="Proteomes" id="UP000033977">
    <property type="component" value="Unassembled WGS sequence"/>
</dbReference>
<name>A0A0G1KJ39_9BACT</name>
<evidence type="ECO:0000313" key="2">
    <source>
        <dbReference type="Proteomes" id="UP000033977"/>
    </source>
</evidence>
<organism evidence="1 2">
    <name type="scientific">Candidatus Giovannonibacteria bacterium GW2011_GWB1_44_23</name>
    <dbReference type="NCBI Taxonomy" id="1618652"/>
    <lineage>
        <taxon>Bacteria</taxon>
        <taxon>Candidatus Giovannoniibacteriota</taxon>
    </lineage>
</organism>
<dbReference type="EMBL" id="LCIN01000015">
    <property type="protein sequence ID" value="KKT56312.1"/>
    <property type="molecule type" value="Genomic_DNA"/>
</dbReference>
<dbReference type="AlphaFoldDB" id="A0A0G1KJ39"/>
<proteinExistence type="predicted"/>
<evidence type="ECO:0000313" key="1">
    <source>
        <dbReference type="EMBL" id="KKT56312.1"/>
    </source>
</evidence>
<gene>
    <name evidence="1" type="ORF">UW49_C0015G0002</name>
</gene>
<sequence>MWSFYFNHGSQWIIDNLFKEGFISEYFGRGKLKWHIINKTPEKIEGYFQNEDGKPIVKHVILLENNEIVRVGFYDPSTGKSYWIYKWRRVNENLLEVERENVKGEKIVYTVEATRNDADKAVSCLVQFPNLLQIVTLEYNPNGLLIRENISCPKDPQEEGVLEYEYDDGNIVAQKAFCKNR</sequence>
<accession>A0A0G1KJ39</accession>
<protein>
    <submittedName>
        <fullName evidence="1">Uncharacterized protein</fullName>
    </submittedName>
</protein>
<reference evidence="1 2" key="1">
    <citation type="journal article" date="2015" name="Nature">
        <title>rRNA introns, odd ribosomes, and small enigmatic genomes across a large radiation of phyla.</title>
        <authorList>
            <person name="Brown C.T."/>
            <person name="Hug L.A."/>
            <person name="Thomas B.C."/>
            <person name="Sharon I."/>
            <person name="Castelle C.J."/>
            <person name="Singh A."/>
            <person name="Wilkins M.J."/>
            <person name="Williams K.H."/>
            <person name="Banfield J.F."/>
        </authorList>
    </citation>
    <scope>NUCLEOTIDE SEQUENCE [LARGE SCALE GENOMIC DNA]</scope>
</reference>
<comment type="caution">
    <text evidence="1">The sequence shown here is derived from an EMBL/GenBank/DDBJ whole genome shotgun (WGS) entry which is preliminary data.</text>
</comment>